<dbReference type="HOGENOM" id="CLU_158707_1_0_4"/>
<sequence>MSPSPALAHPHWPAIVHFDGQPELAYIGSLAQWQAAADLQHHIYHARDRLIDAYGAIYTLLPRAQQRVSPQATGQYLSLDQVLELVRAHLAREGQACIAKLYAPSIAAAIAMANEDEHTAP</sequence>
<dbReference type="STRING" id="582744.Msip34_2288"/>
<dbReference type="KEGG" id="mei:Msip34_2288"/>
<evidence type="ECO:0000313" key="1">
    <source>
        <dbReference type="EMBL" id="ACT51530.1"/>
    </source>
</evidence>
<proteinExistence type="predicted"/>
<keyword evidence="2" id="KW-1185">Reference proteome</keyword>
<gene>
    <name evidence="1" type="ordered locus">Msip34_2288</name>
</gene>
<reference evidence="1 2" key="2">
    <citation type="journal article" date="2011" name="J. Bacteriol.">
        <title>Genomes of three methylotrophs from a single niche uncover genetic and metabolic divergence of Methylophilaceae.</title>
        <authorList>
            <person name="Lapidus A."/>
            <person name="Clum A."/>
            <person name="Labutti K."/>
            <person name="Kaluzhnaya M.G."/>
            <person name="Lim S."/>
            <person name="Beck D.A."/>
            <person name="Glavina Del Rio T."/>
            <person name="Nolan M."/>
            <person name="Mavromatis K."/>
            <person name="Huntemann M."/>
            <person name="Lucas S."/>
            <person name="Lidstrom M.E."/>
            <person name="Ivanova N."/>
            <person name="Chistoserdova L."/>
        </authorList>
    </citation>
    <scope>NUCLEOTIDE SEQUENCE [LARGE SCALE GENOMIC DNA]</scope>
    <source>
        <strain evidence="1 2">SIP3-4</strain>
    </source>
</reference>
<dbReference type="Pfam" id="PF13642">
    <property type="entry name" value="DUF4144"/>
    <property type="match status" value="1"/>
</dbReference>
<dbReference type="EMBL" id="CP001674">
    <property type="protein sequence ID" value="ACT51530.1"/>
    <property type="molecule type" value="Genomic_DNA"/>
</dbReference>
<dbReference type="Gene3D" id="1.10.8.650">
    <property type="entry name" value="Uncharacterised protein PF13642 yp_926445, C-terminal domain"/>
    <property type="match status" value="1"/>
</dbReference>
<name>C6X9Y9_METGS</name>
<organism evidence="1 2">
    <name type="scientific">Methylovorus glucosotrophus (strain SIP3-4)</name>
    <dbReference type="NCBI Taxonomy" id="582744"/>
    <lineage>
        <taxon>Bacteria</taxon>
        <taxon>Pseudomonadati</taxon>
        <taxon>Pseudomonadota</taxon>
        <taxon>Betaproteobacteria</taxon>
        <taxon>Nitrosomonadales</taxon>
        <taxon>Methylophilaceae</taxon>
        <taxon>Methylovorus</taxon>
    </lineage>
</organism>
<evidence type="ECO:0000313" key="2">
    <source>
        <dbReference type="Proteomes" id="UP000002743"/>
    </source>
</evidence>
<dbReference type="Gene3D" id="2.40.10.320">
    <property type="entry name" value="Uncharacterised protein PF13642 yp_926445, N-terminal domain"/>
    <property type="match status" value="1"/>
</dbReference>
<dbReference type="eggNOG" id="ENOG50336JG">
    <property type="taxonomic scope" value="Bacteria"/>
</dbReference>
<protein>
    <submittedName>
        <fullName evidence="1">Uncharacterized protein</fullName>
    </submittedName>
</protein>
<reference evidence="2" key="1">
    <citation type="submission" date="2009-07" db="EMBL/GenBank/DDBJ databases">
        <title>Complete sequence of chromosome of Methylovorus sp. SIP3-4.</title>
        <authorList>
            <person name="Lucas S."/>
            <person name="Copeland A."/>
            <person name="Lapidus A."/>
            <person name="Glavina del Rio T."/>
            <person name="Tice H."/>
            <person name="Bruce D."/>
            <person name="Goodwin L."/>
            <person name="Pitluck S."/>
            <person name="Clum A."/>
            <person name="Larimer F."/>
            <person name="Land M."/>
            <person name="Hauser L."/>
            <person name="Kyrpides N."/>
            <person name="Mikhailova N."/>
            <person name="Kayluzhnaya M."/>
            <person name="Chistoserdova L."/>
        </authorList>
    </citation>
    <scope>NUCLEOTIDE SEQUENCE [LARGE SCALE GENOMIC DNA]</scope>
    <source>
        <strain evidence="2">SIP3-4</strain>
    </source>
</reference>
<dbReference type="InterPro" id="IPR025284">
    <property type="entry name" value="DUF4144"/>
</dbReference>
<dbReference type="AlphaFoldDB" id="C6X9Y9"/>
<accession>C6X9Y9</accession>
<dbReference type="Proteomes" id="UP000002743">
    <property type="component" value="Chromosome"/>
</dbReference>
<dbReference type="RefSeq" id="WP_015830836.1">
    <property type="nucleotide sequence ID" value="NC_012969.1"/>
</dbReference>